<dbReference type="Pfam" id="PF25325">
    <property type="entry name" value="EF-hand_EFHB_C"/>
    <property type="match status" value="1"/>
</dbReference>
<evidence type="ECO:0000313" key="3">
    <source>
        <dbReference type="EMBL" id="KAL2724774.1"/>
    </source>
</evidence>
<sequence length="465" mass="53851">MANSNRNMLHSSSKKLNSEYNKNSDSNSTVKECLQYQLLTPFQTLVWELRNTVMKSYWNKEVGKTHYLVPYLPIGMDPLKTTFGKKFKSGMDRFKNKSKKNILIYVYTYMSICLPEATMADLINPPEIDRKPIMRTDVDFCRFEEISQEDGAQITRNYNCHFNKHTNFGKKSNADVRGSRIKKIIRGGDYNTTTLVNYIQADFLKDTQLLLGQVKNPTKKCFSPSTIYGKPSAKEIDSVADALQESPIDKTLLFKWKYLQYLRSLRNNLKKRNPSIDYFDIYEDLASLDKEHTGTLSEEDVFTILGIYNIHPERQLFDALLDLLGLRQNEKLFYNDVVNLLNWKCPFPTLPIAKSKSKEEDIMSSLHEDDSKSCITPSKYYPCNEKLYPKIDNVYALIFPNTFTQFGLNHIDFFKLRSKKEIQSIFENIGITFPDNTFDTLWEKAIKKDGAEGVCVDTFNALLDE</sequence>
<evidence type="ECO:0000256" key="1">
    <source>
        <dbReference type="SAM" id="MobiDB-lite"/>
    </source>
</evidence>
<keyword evidence="4" id="KW-1185">Reference proteome</keyword>
<gene>
    <name evidence="3" type="ORF">V1477_018635</name>
</gene>
<dbReference type="AlphaFoldDB" id="A0ABD2AVX8"/>
<dbReference type="Proteomes" id="UP001607303">
    <property type="component" value="Unassembled WGS sequence"/>
</dbReference>
<feature type="region of interest" description="Disordered" evidence="1">
    <location>
        <begin position="1"/>
        <end position="24"/>
    </location>
</feature>
<dbReference type="SUPFAM" id="SSF47473">
    <property type="entry name" value="EF-hand"/>
    <property type="match status" value="1"/>
</dbReference>
<dbReference type="InterPro" id="IPR011992">
    <property type="entry name" value="EF-hand-dom_pair"/>
</dbReference>
<dbReference type="InterPro" id="IPR057428">
    <property type="entry name" value="EFHB_EF-hand_C"/>
</dbReference>
<feature type="domain" description="EFHB C-terminal EF-hand" evidence="2">
    <location>
        <begin position="395"/>
        <end position="465"/>
    </location>
</feature>
<protein>
    <submittedName>
        <fullName evidence="3">EF-hand domain-containing family member B</fullName>
    </submittedName>
</protein>
<reference evidence="3 4" key="1">
    <citation type="journal article" date="2024" name="Ann. Entomol. Soc. Am.">
        <title>Genomic analyses of the southern and eastern yellowjacket wasps (Hymenoptera: Vespidae) reveal evolutionary signatures of social life.</title>
        <authorList>
            <person name="Catto M.A."/>
            <person name="Caine P.B."/>
            <person name="Orr S.E."/>
            <person name="Hunt B.G."/>
            <person name="Goodisman M.A.D."/>
        </authorList>
    </citation>
    <scope>NUCLEOTIDE SEQUENCE [LARGE SCALE GENOMIC DNA]</scope>
    <source>
        <strain evidence="3">232</strain>
        <tissue evidence="3">Head and thorax</tissue>
    </source>
</reference>
<accession>A0ABD2AVX8</accession>
<name>A0ABD2AVX8_VESMC</name>
<comment type="caution">
    <text evidence="3">The sequence shown here is derived from an EMBL/GenBank/DDBJ whole genome shotgun (WGS) entry which is preliminary data.</text>
</comment>
<proteinExistence type="predicted"/>
<organism evidence="3 4">
    <name type="scientific">Vespula maculifrons</name>
    <name type="common">Eastern yellow jacket</name>
    <name type="synonym">Wasp</name>
    <dbReference type="NCBI Taxonomy" id="7453"/>
    <lineage>
        <taxon>Eukaryota</taxon>
        <taxon>Metazoa</taxon>
        <taxon>Ecdysozoa</taxon>
        <taxon>Arthropoda</taxon>
        <taxon>Hexapoda</taxon>
        <taxon>Insecta</taxon>
        <taxon>Pterygota</taxon>
        <taxon>Neoptera</taxon>
        <taxon>Endopterygota</taxon>
        <taxon>Hymenoptera</taxon>
        <taxon>Apocrita</taxon>
        <taxon>Aculeata</taxon>
        <taxon>Vespoidea</taxon>
        <taxon>Vespidae</taxon>
        <taxon>Vespinae</taxon>
        <taxon>Vespula</taxon>
    </lineage>
</organism>
<dbReference type="EMBL" id="JAYRBN010000112">
    <property type="protein sequence ID" value="KAL2724774.1"/>
    <property type="molecule type" value="Genomic_DNA"/>
</dbReference>
<evidence type="ECO:0000259" key="2">
    <source>
        <dbReference type="Pfam" id="PF25325"/>
    </source>
</evidence>
<evidence type="ECO:0000313" key="4">
    <source>
        <dbReference type="Proteomes" id="UP001607303"/>
    </source>
</evidence>